<organism evidence="1 2">
    <name type="scientific">Brachionus plicatilis</name>
    <name type="common">Marine rotifer</name>
    <name type="synonym">Brachionus muelleri</name>
    <dbReference type="NCBI Taxonomy" id="10195"/>
    <lineage>
        <taxon>Eukaryota</taxon>
        <taxon>Metazoa</taxon>
        <taxon>Spiralia</taxon>
        <taxon>Gnathifera</taxon>
        <taxon>Rotifera</taxon>
        <taxon>Eurotatoria</taxon>
        <taxon>Monogononta</taxon>
        <taxon>Pseudotrocha</taxon>
        <taxon>Ploima</taxon>
        <taxon>Brachionidae</taxon>
        <taxon>Brachionus</taxon>
    </lineage>
</organism>
<comment type="caution">
    <text evidence="1">The sequence shown here is derived from an EMBL/GenBank/DDBJ whole genome shotgun (WGS) entry which is preliminary data.</text>
</comment>
<gene>
    <name evidence="1" type="ORF">BpHYR1_010134</name>
</gene>
<protein>
    <submittedName>
        <fullName evidence="1">Uncharacterized protein</fullName>
    </submittedName>
</protein>
<evidence type="ECO:0000313" key="2">
    <source>
        <dbReference type="Proteomes" id="UP000276133"/>
    </source>
</evidence>
<sequence>MSIFYDVSVSKKLNFGLAKKLITQCIHFRGLACRVTSDFVVDWSPISFTNSMDLNGQNFHFIRLKREKYFIFAFFKKLFNALNTIGKIFFDFEIFFSSLKNDLVFHGKDMSKIGELRSTRFNPNTP</sequence>
<name>A0A3M7R9H5_BRAPC</name>
<reference evidence="1 2" key="1">
    <citation type="journal article" date="2018" name="Sci. Rep.">
        <title>Genomic signatures of local adaptation to the degree of environmental predictability in rotifers.</title>
        <authorList>
            <person name="Franch-Gras L."/>
            <person name="Hahn C."/>
            <person name="Garcia-Roger E.M."/>
            <person name="Carmona M.J."/>
            <person name="Serra M."/>
            <person name="Gomez A."/>
        </authorList>
    </citation>
    <scope>NUCLEOTIDE SEQUENCE [LARGE SCALE GENOMIC DNA]</scope>
    <source>
        <strain evidence="1">HYR1</strain>
    </source>
</reference>
<dbReference type="AlphaFoldDB" id="A0A3M7R9H5"/>
<dbReference type="EMBL" id="REGN01003922">
    <property type="protein sequence ID" value="RNA20119.1"/>
    <property type="molecule type" value="Genomic_DNA"/>
</dbReference>
<keyword evidence="2" id="KW-1185">Reference proteome</keyword>
<accession>A0A3M7R9H5</accession>
<proteinExistence type="predicted"/>
<evidence type="ECO:0000313" key="1">
    <source>
        <dbReference type="EMBL" id="RNA20119.1"/>
    </source>
</evidence>
<dbReference type="Proteomes" id="UP000276133">
    <property type="component" value="Unassembled WGS sequence"/>
</dbReference>